<sequence length="1288" mass="143404">MSSYICKLIGFSVFIYTLLIPSTLMNSFADSHITTDETYIQRSNNKDNMAIKVNESSKKFLNHKSNKENNLQNTNTPSESDTTNIIYRNIQTVGNILSSSPSDLAEQAKSYALGKFNGTVSSEAQKWLSQFGTARINFGLDKKGTLKENSLDLLLPLYDNKTDWLLFSQLGYRNKDSRNTINVGLGGRYFYQNWMYGLNTFYDHDITGKNQRMGLGGEIWGDYIKLSANTYYRLSDFQTSRNFKDYYERPANGYDINGEFFLPAYPNLGAKLTYEQYFGENVTLFNRDTKQKNPSLAKLGLTYTPIPLVTMGVDYKQGESGHTETQFLVNLIYKLGVPLSTQLSPESVASMRTLAGSRYDLVERNNNIVLDHKEIPKTQLSLPETIVGYSHQQHNISAQISSDTSIKQIHWSTSKDFEENGGKLSSKVGPSIQITLPKFLSGDNKNNNYTIYAFAELNHNQKLEPVEMSVIVRPYEVKTREEANFTPSGPLPADDKSHYTFNPVITFDTVNGIPVKNATIDNVQWISDPAEGDESGLKFSWNKEDSLTTDEKGHLIKTVTLTSKKPTPKGEKVNVYLKMEGEPQQLVGMVSFDEDKSKYYIENNLLNVDQAGPLPTGDNSKYTYTATILDEGRTKVISQEIDDVEWSAKDQDGHGKDVTVTPIKIDGKFKTDENGQLQATLSSLVPLTAVVVSLSIEKHPPVSAHKVSFYPAKIQITSPQKSPRFVHESYDLTVEFLDNSNHETGKIRPVDWKVKSGEAKIKPTGENTATLISLSNQEQTVQVEASIDNWASKSKPFSAEFIWPTITEVALDQANDSVSAGGSYGFTAKVKVRGADGKVNDYTGSHIPFEWSIKSPTNAGLSLSPSGNVTTVLSDGELKATLTSLKDKPTVTDAVVCLTVVGAPLSPTTQKCADPVNFKSPPVDFEITSIEVEIDSSGDPFDQNDPLIGNGTDKYRYKALITEKGSNGTKPIIKHTFSSVEWTRTTPNQEQIDHKYLPKPEKISIKTDNKGYLYATLNSYVGVDKVNVTLKIPSELLGDKPKQKDSANLVSFVPVPKQAVMFVYNKYNPNVNTSFTTEYHPANIFSSLIGKLGADTSKPFDENEVYYDEIDDGSGNIYGALTDVGEDHKGPIKFINPGGTARITAKVIKKDGRIYSYYYRLNIVREIFYPENTIYQENQGYHTPNDNITCESIHSGVPTEIGATISLTQSDFMKSSGKYAINSEFDSLFKWGLFENHSEVIPNDIKYKLAEDRQSNDYVIFDPLTETSTFDSSASGLLVCQLNLNNPN</sequence>
<protein>
    <submittedName>
        <fullName evidence="3">Putative invasin</fullName>
    </submittedName>
</protein>
<dbReference type="GO" id="GO:0007155">
    <property type="term" value="P:cell adhesion"/>
    <property type="evidence" value="ECO:0007669"/>
    <property type="project" value="InterPro"/>
</dbReference>
<reference evidence="3" key="1">
    <citation type="submission" date="2013-07" db="EMBL/GenBank/DDBJ databases">
        <title>Sub-species coevolution in mutualistic symbiosis.</title>
        <authorList>
            <person name="Murfin K."/>
            <person name="Klassen J."/>
            <person name="Lee M."/>
            <person name="Forst S."/>
            <person name="Stock P."/>
            <person name="Goodrich-Blair H."/>
        </authorList>
    </citation>
    <scope>NUCLEOTIDE SEQUENCE [LARGE SCALE GENOMIC DNA]</scope>
    <source>
        <strain evidence="3">Kraussei Becker Underwood</strain>
    </source>
</reference>
<dbReference type="Pfam" id="PF11924">
    <property type="entry name" value="IAT_beta"/>
    <property type="match status" value="1"/>
</dbReference>
<dbReference type="PRINTS" id="PR01369">
    <property type="entry name" value="INTIMIN"/>
</dbReference>
<dbReference type="Gene3D" id="2.60.40.10">
    <property type="entry name" value="Immunoglobulins"/>
    <property type="match status" value="1"/>
</dbReference>
<dbReference type="RefSeq" id="WP_051875919.1">
    <property type="nucleotide sequence ID" value="NZ_CAWLXS010000122.1"/>
</dbReference>
<dbReference type="InterPro" id="IPR013783">
    <property type="entry name" value="Ig-like_fold"/>
</dbReference>
<dbReference type="GO" id="GO:0009279">
    <property type="term" value="C:cell outer membrane"/>
    <property type="evidence" value="ECO:0007669"/>
    <property type="project" value="TreeGrafter"/>
</dbReference>
<dbReference type="EMBL" id="CBSZ010000029">
    <property type="protein sequence ID" value="CDH22590.1"/>
    <property type="molecule type" value="Genomic_DNA"/>
</dbReference>
<evidence type="ECO:0000313" key="4">
    <source>
        <dbReference type="Proteomes" id="UP000028493"/>
    </source>
</evidence>
<comment type="caution">
    <text evidence="3">The sequence shown here is derived from an EMBL/GenBank/DDBJ whole genome shotgun (WGS) entry which is preliminary data.</text>
</comment>
<dbReference type="InterPro" id="IPR003535">
    <property type="entry name" value="Intimin/invasin_bac"/>
</dbReference>
<name>A0A077PE06_XENBV</name>
<dbReference type="Proteomes" id="UP000028493">
    <property type="component" value="Unassembled WGS sequence"/>
</dbReference>
<dbReference type="PANTHER" id="PTHR39576:SF2">
    <property type="entry name" value="ATTACHING AND EFFACING PROTEIN HOMOLOG-RELATED"/>
    <property type="match status" value="1"/>
</dbReference>
<dbReference type="FunFam" id="2.40.160.160:FF:000001">
    <property type="entry name" value="Intimin-like inverse autotransporter SinH"/>
    <property type="match status" value="1"/>
</dbReference>
<evidence type="ECO:0000313" key="3">
    <source>
        <dbReference type="EMBL" id="CDH22590.1"/>
    </source>
</evidence>
<dbReference type="Gene3D" id="2.40.160.160">
    <property type="entry name" value="Inverse autotransporter, beta-domain"/>
    <property type="match status" value="1"/>
</dbReference>
<evidence type="ECO:0000259" key="2">
    <source>
        <dbReference type="Pfam" id="PF11924"/>
    </source>
</evidence>
<feature type="domain" description="Inverse autotransporter beta-domain" evidence="2">
    <location>
        <begin position="94"/>
        <end position="366"/>
    </location>
</feature>
<gene>
    <name evidence="3" type="ORF">XBKB1_1240027</name>
</gene>
<dbReference type="InterPro" id="IPR038177">
    <property type="entry name" value="IAT_beta_sf"/>
</dbReference>
<evidence type="ECO:0000256" key="1">
    <source>
        <dbReference type="ARBA" id="ARBA00010116"/>
    </source>
</evidence>
<dbReference type="InterPro" id="IPR024519">
    <property type="entry name" value="IAT_beta"/>
</dbReference>
<proteinExistence type="inferred from homology"/>
<dbReference type="PANTHER" id="PTHR39576">
    <property type="entry name" value="ATTACHING AND EFFACING PROTEIN HOMOLOG-RELATED-RELATED"/>
    <property type="match status" value="1"/>
</dbReference>
<organism evidence="3 4">
    <name type="scientific">Xenorhabdus bovienii str. kraussei Becker Underwood</name>
    <dbReference type="NCBI Taxonomy" id="1398204"/>
    <lineage>
        <taxon>Bacteria</taxon>
        <taxon>Pseudomonadati</taxon>
        <taxon>Pseudomonadota</taxon>
        <taxon>Gammaproteobacteria</taxon>
        <taxon>Enterobacterales</taxon>
        <taxon>Morganellaceae</taxon>
        <taxon>Xenorhabdus</taxon>
    </lineage>
</organism>
<comment type="similarity">
    <text evidence="1">Belongs to the intimin/invasin family.</text>
</comment>
<dbReference type="InterPro" id="IPR051715">
    <property type="entry name" value="Intimin-Invasin_domain"/>
</dbReference>
<dbReference type="HOGENOM" id="CLU_004233_1_0_6"/>
<accession>A0A077PE06</accession>